<evidence type="ECO:0000256" key="5">
    <source>
        <dbReference type="ARBA" id="ARBA00049629"/>
    </source>
</evidence>
<evidence type="ECO:0000256" key="1">
    <source>
        <dbReference type="ARBA" id="ARBA00004418"/>
    </source>
</evidence>
<reference evidence="7 8" key="1">
    <citation type="submission" date="2018-10" db="EMBL/GenBank/DDBJ databases">
        <title>Robbsia sp. DHC34, isolated from soil.</title>
        <authorList>
            <person name="Gao Z.-H."/>
            <person name="Qiu L.-H."/>
        </authorList>
    </citation>
    <scope>NUCLEOTIDE SEQUENCE [LARGE SCALE GENOMIC DNA]</scope>
    <source>
        <strain evidence="7 8">DHC34</strain>
    </source>
</reference>
<dbReference type="InterPro" id="IPR006059">
    <property type="entry name" value="SBP"/>
</dbReference>
<comment type="subcellular location">
    <subcellularLocation>
        <location evidence="1">Periplasm</location>
    </subcellularLocation>
</comment>
<sequence length="423" mass="46226">MHMRDVFKRLWGKRTGFAVLAVILVAGIAVGRVMLVPHDAMSLNLVTWWTSPSEAGALNRIVSAFEASGGTLTVQSVQGALAAEQTTIRMMNEGHAPSVAQFNISRQFDLLVEDGQLRHIDAVADKNKWTTVFPVYVQSTIRRNGHFYAVPLAIHNYGAIFYSQAAFAKIGVATVPNTIDDLIADLRKMREQGVIPVAVGQSDWELKTIFDTVLLGVLGKDAFLKLYRDHDLALAGAPELTRVLTYVAALRDLTQPSPEIATWDDATRQVMDNQAGVQFMGDWADGEFIARGLSADKDFGCLPGLGATPTAIIGGDVWVFPKTDDPSTMRAQDALAEVATNPRVQVAFSRDKGSIPARMDVDAGQLDACQRRTTALVRRGDAVSNAEVFESPEESHAIRAVLMRFWHRELDVAGVQKALQNIL</sequence>
<dbReference type="PANTHER" id="PTHR43649">
    <property type="entry name" value="ARABINOSE-BINDING PROTEIN-RELATED"/>
    <property type="match status" value="1"/>
</dbReference>
<dbReference type="AlphaFoldDB" id="A0A494XG57"/>
<protein>
    <recommendedName>
        <fullName evidence="6">Probable sugar-binding periplasmic protein</fullName>
    </recommendedName>
</protein>
<comment type="function">
    <text evidence="5">Part of a binding-protein-dependent transport system for a sugar.</text>
</comment>
<name>A0A494XG57_9BURK</name>
<accession>A0A494XG57</accession>
<dbReference type="EMBL" id="RBZU01000013">
    <property type="protein sequence ID" value="RKP47129.1"/>
    <property type="molecule type" value="Genomic_DNA"/>
</dbReference>
<dbReference type="Gene3D" id="3.40.190.10">
    <property type="entry name" value="Periplasmic binding protein-like II"/>
    <property type="match status" value="2"/>
</dbReference>
<keyword evidence="3" id="KW-0813">Transport</keyword>
<evidence type="ECO:0000313" key="8">
    <source>
        <dbReference type="Proteomes" id="UP000270342"/>
    </source>
</evidence>
<dbReference type="SUPFAM" id="SSF53850">
    <property type="entry name" value="Periplasmic binding protein-like II"/>
    <property type="match status" value="1"/>
</dbReference>
<keyword evidence="8" id="KW-1185">Reference proteome</keyword>
<evidence type="ECO:0000256" key="4">
    <source>
        <dbReference type="ARBA" id="ARBA00022729"/>
    </source>
</evidence>
<comment type="similarity">
    <text evidence="2">Belongs to the bacterial solute-binding protein 1 family.</text>
</comment>
<organism evidence="7 8">
    <name type="scientific">Pararobbsia silviterrae</name>
    <dbReference type="NCBI Taxonomy" id="1792498"/>
    <lineage>
        <taxon>Bacteria</taxon>
        <taxon>Pseudomonadati</taxon>
        <taxon>Pseudomonadota</taxon>
        <taxon>Betaproteobacteria</taxon>
        <taxon>Burkholderiales</taxon>
        <taxon>Burkholderiaceae</taxon>
        <taxon>Pararobbsia</taxon>
    </lineage>
</organism>
<proteinExistence type="inferred from homology"/>
<dbReference type="InterPro" id="IPR050490">
    <property type="entry name" value="Bact_solute-bd_prot1"/>
</dbReference>
<dbReference type="GO" id="GO:0042597">
    <property type="term" value="C:periplasmic space"/>
    <property type="evidence" value="ECO:0007669"/>
    <property type="project" value="UniProtKB-SubCell"/>
</dbReference>
<dbReference type="PANTHER" id="PTHR43649:SF28">
    <property type="entry name" value="BINDING PROTEIN COMPONENT OF ABC SUGAR TRANSPORTER-RELATED"/>
    <property type="match status" value="1"/>
</dbReference>
<gene>
    <name evidence="7" type="ORF">D7S86_23590</name>
</gene>
<keyword evidence="4" id="KW-0732">Signal</keyword>
<evidence type="ECO:0000256" key="6">
    <source>
        <dbReference type="ARBA" id="ARBA00049753"/>
    </source>
</evidence>
<dbReference type="Pfam" id="PF13416">
    <property type="entry name" value="SBP_bac_8"/>
    <property type="match status" value="1"/>
</dbReference>
<evidence type="ECO:0000256" key="2">
    <source>
        <dbReference type="ARBA" id="ARBA00008520"/>
    </source>
</evidence>
<comment type="caution">
    <text evidence="7">The sequence shown here is derived from an EMBL/GenBank/DDBJ whole genome shotgun (WGS) entry which is preliminary data.</text>
</comment>
<evidence type="ECO:0000313" key="7">
    <source>
        <dbReference type="EMBL" id="RKP47129.1"/>
    </source>
</evidence>
<evidence type="ECO:0000256" key="3">
    <source>
        <dbReference type="ARBA" id="ARBA00022448"/>
    </source>
</evidence>
<dbReference type="Proteomes" id="UP000270342">
    <property type="component" value="Unassembled WGS sequence"/>
</dbReference>